<evidence type="ECO:0000256" key="8">
    <source>
        <dbReference type="ARBA" id="ARBA00023125"/>
    </source>
</evidence>
<evidence type="ECO:0000256" key="11">
    <source>
        <dbReference type="PROSITE-ProRule" id="PRU00042"/>
    </source>
</evidence>
<dbReference type="FunFam" id="3.30.160.60:FF:000185">
    <property type="entry name" value="zinc finger protein 319"/>
    <property type="match status" value="1"/>
</dbReference>
<reference evidence="13" key="1">
    <citation type="submission" date="2019-10" db="EMBL/GenBank/DDBJ databases">
        <title>Bird 10,000 Genomes (B10K) Project - Family phase.</title>
        <authorList>
            <person name="Zhang G."/>
        </authorList>
    </citation>
    <scope>NUCLEOTIDE SEQUENCE</scope>
    <source>
        <strain evidence="13">B10K-DU-002-69</strain>
        <tissue evidence="13">Muscle</tissue>
    </source>
</reference>
<dbReference type="Proteomes" id="UP000660247">
    <property type="component" value="Unassembled WGS sequence"/>
</dbReference>
<dbReference type="SUPFAM" id="SSF57667">
    <property type="entry name" value="beta-beta-alpha zinc fingers"/>
    <property type="match status" value="1"/>
</dbReference>
<evidence type="ECO:0000256" key="3">
    <source>
        <dbReference type="ARBA" id="ARBA00022723"/>
    </source>
</evidence>
<dbReference type="GO" id="GO:0000981">
    <property type="term" value="F:DNA-binding transcription factor activity, RNA polymerase II-specific"/>
    <property type="evidence" value="ECO:0007669"/>
    <property type="project" value="TreeGrafter"/>
</dbReference>
<dbReference type="Pfam" id="PF00096">
    <property type="entry name" value="zf-C2H2"/>
    <property type="match status" value="2"/>
</dbReference>
<dbReference type="FunFam" id="3.30.160.60:FF:000495">
    <property type="entry name" value="zinc finger protein 668"/>
    <property type="match status" value="1"/>
</dbReference>
<gene>
    <name evidence="13" type="primary">Znf628_0</name>
    <name evidence="13" type="ORF">TODMEX_R10825</name>
</gene>
<keyword evidence="14" id="KW-1185">Reference proteome</keyword>
<evidence type="ECO:0000256" key="10">
    <source>
        <dbReference type="ARBA" id="ARBA00023242"/>
    </source>
</evidence>
<dbReference type="InterPro" id="IPR013087">
    <property type="entry name" value="Znf_C2H2_type"/>
</dbReference>
<comment type="similarity">
    <text evidence="2">Belongs to the krueppel C2H2-type zinc-finger protein family.</text>
</comment>
<accession>A0A851DVQ9</accession>
<feature type="non-terminal residue" evidence="13">
    <location>
        <position position="1"/>
    </location>
</feature>
<feature type="domain" description="C2H2-type" evidence="12">
    <location>
        <begin position="36"/>
        <end position="59"/>
    </location>
</feature>
<dbReference type="GO" id="GO:0008270">
    <property type="term" value="F:zinc ion binding"/>
    <property type="evidence" value="ECO:0007669"/>
    <property type="project" value="UniProtKB-KW"/>
</dbReference>
<feature type="domain" description="C2H2-type" evidence="12">
    <location>
        <begin position="8"/>
        <end position="35"/>
    </location>
</feature>
<dbReference type="EMBL" id="WEIS01104450">
    <property type="protein sequence ID" value="NWI71157.1"/>
    <property type="molecule type" value="Genomic_DNA"/>
</dbReference>
<evidence type="ECO:0000313" key="13">
    <source>
        <dbReference type="EMBL" id="NWI71157.1"/>
    </source>
</evidence>
<dbReference type="SMART" id="SM00355">
    <property type="entry name" value="ZnF_C2H2"/>
    <property type="match status" value="2"/>
</dbReference>
<comment type="subcellular location">
    <subcellularLocation>
        <location evidence="1">Nucleus</location>
    </subcellularLocation>
</comment>
<evidence type="ECO:0000256" key="2">
    <source>
        <dbReference type="ARBA" id="ARBA00006991"/>
    </source>
</evidence>
<dbReference type="PANTHER" id="PTHR23235">
    <property type="entry name" value="KRUEPPEL-LIKE TRANSCRIPTION FACTOR"/>
    <property type="match status" value="1"/>
</dbReference>
<keyword evidence="5 11" id="KW-0863">Zinc-finger</keyword>
<keyword evidence="9" id="KW-0804">Transcription</keyword>
<evidence type="ECO:0000256" key="6">
    <source>
        <dbReference type="ARBA" id="ARBA00022833"/>
    </source>
</evidence>
<evidence type="ECO:0000256" key="9">
    <source>
        <dbReference type="ARBA" id="ARBA00023163"/>
    </source>
</evidence>
<protein>
    <submittedName>
        <fullName evidence="13">ZN628 protein</fullName>
    </submittedName>
</protein>
<evidence type="ECO:0000256" key="4">
    <source>
        <dbReference type="ARBA" id="ARBA00022737"/>
    </source>
</evidence>
<evidence type="ECO:0000256" key="5">
    <source>
        <dbReference type="ARBA" id="ARBA00022771"/>
    </source>
</evidence>
<dbReference type="PROSITE" id="PS50157">
    <property type="entry name" value="ZINC_FINGER_C2H2_2"/>
    <property type="match status" value="2"/>
</dbReference>
<evidence type="ECO:0000313" key="14">
    <source>
        <dbReference type="Proteomes" id="UP000660247"/>
    </source>
</evidence>
<keyword evidence="7" id="KW-0805">Transcription regulation</keyword>
<dbReference type="PROSITE" id="PS00028">
    <property type="entry name" value="ZINC_FINGER_C2H2_1"/>
    <property type="match status" value="2"/>
</dbReference>
<dbReference type="InterPro" id="IPR036236">
    <property type="entry name" value="Znf_C2H2_sf"/>
</dbReference>
<comment type="caution">
    <text evidence="13">The sequence shown here is derived from an EMBL/GenBank/DDBJ whole genome shotgun (WGS) entry which is preliminary data.</text>
</comment>
<dbReference type="OrthoDB" id="9439903at2759"/>
<dbReference type="Gene3D" id="3.30.160.60">
    <property type="entry name" value="Classic Zinc Finger"/>
    <property type="match status" value="2"/>
</dbReference>
<keyword evidence="3" id="KW-0479">Metal-binding</keyword>
<dbReference type="GO" id="GO:0000978">
    <property type="term" value="F:RNA polymerase II cis-regulatory region sequence-specific DNA binding"/>
    <property type="evidence" value="ECO:0007669"/>
    <property type="project" value="TreeGrafter"/>
</dbReference>
<organism evidence="13 14">
    <name type="scientific">Todus mexicanus</name>
    <name type="common">Puerto Rican tody</name>
    <dbReference type="NCBI Taxonomy" id="135184"/>
    <lineage>
        <taxon>Eukaryota</taxon>
        <taxon>Metazoa</taxon>
        <taxon>Chordata</taxon>
        <taxon>Craniata</taxon>
        <taxon>Vertebrata</taxon>
        <taxon>Euteleostomi</taxon>
        <taxon>Archelosauria</taxon>
        <taxon>Archosauria</taxon>
        <taxon>Dinosauria</taxon>
        <taxon>Saurischia</taxon>
        <taxon>Theropoda</taxon>
        <taxon>Coelurosauria</taxon>
        <taxon>Aves</taxon>
        <taxon>Neognathae</taxon>
        <taxon>Neoaves</taxon>
        <taxon>Telluraves</taxon>
        <taxon>Coraciimorphae</taxon>
        <taxon>Coraciiformes</taxon>
        <taxon>Todidae</taxon>
        <taxon>Todus</taxon>
    </lineage>
</organism>
<sequence>VHTGERPYACPQCGKTFTHSSNLQLHRRTHSAARPFRCPLCPKAFVMASYLQRHLRTHAPGARGTPGRPTPSP</sequence>
<evidence type="ECO:0000256" key="1">
    <source>
        <dbReference type="ARBA" id="ARBA00004123"/>
    </source>
</evidence>
<evidence type="ECO:0000259" key="12">
    <source>
        <dbReference type="PROSITE" id="PS50157"/>
    </source>
</evidence>
<keyword evidence="10" id="KW-0539">Nucleus</keyword>
<dbReference type="PANTHER" id="PTHR23235:SF120">
    <property type="entry name" value="KRUPPEL-LIKE FACTOR 15"/>
    <property type="match status" value="1"/>
</dbReference>
<keyword evidence="8" id="KW-0238">DNA-binding</keyword>
<evidence type="ECO:0000256" key="7">
    <source>
        <dbReference type="ARBA" id="ARBA00023015"/>
    </source>
</evidence>
<dbReference type="AlphaFoldDB" id="A0A851DVQ9"/>
<keyword evidence="4" id="KW-0677">Repeat</keyword>
<proteinExistence type="inferred from homology"/>
<dbReference type="GO" id="GO:0005634">
    <property type="term" value="C:nucleus"/>
    <property type="evidence" value="ECO:0007669"/>
    <property type="project" value="UniProtKB-SubCell"/>
</dbReference>
<keyword evidence="6" id="KW-0862">Zinc</keyword>
<feature type="non-terminal residue" evidence="13">
    <location>
        <position position="73"/>
    </location>
</feature>
<name>A0A851DVQ9_TODME</name>